<evidence type="ECO:0000256" key="5">
    <source>
        <dbReference type="ARBA" id="ARBA00022692"/>
    </source>
</evidence>
<evidence type="ECO:0000256" key="7">
    <source>
        <dbReference type="ARBA" id="ARBA00022989"/>
    </source>
</evidence>
<evidence type="ECO:0000256" key="11">
    <source>
        <dbReference type="ARBA" id="ARBA00023136"/>
    </source>
</evidence>
<keyword evidence="6 12" id="KW-0479">Metal-binding</keyword>
<dbReference type="GO" id="GO:0016020">
    <property type="term" value="C:membrane"/>
    <property type="evidence" value="ECO:0007669"/>
    <property type="project" value="UniProtKB-SubCell"/>
</dbReference>
<accession>R0FB33</accession>
<comment type="similarity">
    <text evidence="3 13">Belongs to the cytochrome P450 family.</text>
</comment>
<evidence type="ECO:0000313" key="14">
    <source>
        <dbReference type="EMBL" id="EOA18941.1"/>
    </source>
</evidence>
<dbReference type="GO" id="GO:0004497">
    <property type="term" value="F:monooxygenase activity"/>
    <property type="evidence" value="ECO:0007669"/>
    <property type="project" value="UniProtKB-KW"/>
</dbReference>
<dbReference type="Gene3D" id="1.10.630.10">
    <property type="entry name" value="Cytochrome P450"/>
    <property type="match status" value="1"/>
</dbReference>
<dbReference type="Proteomes" id="UP000029121">
    <property type="component" value="Unassembled WGS sequence"/>
</dbReference>
<dbReference type="InterPro" id="IPR001128">
    <property type="entry name" value="Cyt_P450"/>
</dbReference>
<dbReference type="STRING" id="81985.R0FB33"/>
<keyword evidence="7" id="KW-1133">Transmembrane helix</keyword>
<evidence type="ECO:0000256" key="2">
    <source>
        <dbReference type="ARBA" id="ARBA00004167"/>
    </source>
</evidence>
<dbReference type="PANTHER" id="PTHR47945">
    <property type="entry name" value="CYTOCHROME P450 84A1-RELATED"/>
    <property type="match status" value="1"/>
</dbReference>
<keyword evidence="9 12" id="KW-0408">Iron</keyword>
<gene>
    <name evidence="14" type="ORF">CARUB_v10007572mg</name>
</gene>
<dbReference type="InterPro" id="IPR036396">
    <property type="entry name" value="Cyt_P450_sf"/>
</dbReference>
<protein>
    <submittedName>
        <fullName evidence="14">Uncharacterized protein</fullName>
    </submittedName>
</protein>
<comment type="cofactor">
    <cofactor evidence="1 12">
        <name>heme</name>
        <dbReference type="ChEBI" id="CHEBI:30413"/>
    </cofactor>
</comment>
<dbReference type="PRINTS" id="PR00385">
    <property type="entry name" value="P450"/>
</dbReference>
<evidence type="ECO:0000256" key="12">
    <source>
        <dbReference type="PIRSR" id="PIRSR602401-1"/>
    </source>
</evidence>
<keyword evidence="4 12" id="KW-0349">Heme</keyword>
<dbReference type="InterPro" id="IPR053062">
    <property type="entry name" value="CYP450_84A"/>
</dbReference>
<dbReference type="InterPro" id="IPR017972">
    <property type="entry name" value="Cyt_P450_CS"/>
</dbReference>
<keyword evidence="15" id="KW-1185">Reference proteome</keyword>
<dbReference type="SUPFAM" id="SSF48264">
    <property type="entry name" value="Cytochrome P450"/>
    <property type="match status" value="1"/>
</dbReference>
<dbReference type="PANTHER" id="PTHR47945:SF6">
    <property type="entry name" value="FERULATE 5-HYDROXYLASE"/>
    <property type="match status" value="1"/>
</dbReference>
<dbReference type="PRINTS" id="PR00463">
    <property type="entry name" value="EP450I"/>
</dbReference>
<reference evidence="15" key="1">
    <citation type="journal article" date="2013" name="Nat. Genet.">
        <title>The Capsella rubella genome and the genomic consequences of rapid mating system evolution.</title>
        <authorList>
            <person name="Slotte T."/>
            <person name="Hazzouri K.M."/>
            <person name="Agren J.A."/>
            <person name="Koenig D."/>
            <person name="Maumus F."/>
            <person name="Guo Y.L."/>
            <person name="Steige K."/>
            <person name="Platts A.E."/>
            <person name="Escobar J.S."/>
            <person name="Newman L.K."/>
            <person name="Wang W."/>
            <person name="Mandakova T."/>
            <person name="Vello E."/>
            <person name="Smith L.M."/>
            <person name="Henz S.R."/>
            <person name="Steffen J."/>
            <person name="Takuno S."/>
            <person name="Brandvain Y."/>
            <person name="Coop G."/>
            <person name="Andolfatto P."/>
            <person name="Hu T.T."/>
            <person name="Blanchette M."/>
            <person name="Clark R.M."/>
            <person name="Quesneville H."/>
            <person name="Nordborg M."/>
            <person name="Gaut B.S."/>
            <person name="Lysak M.A."/>
            <person name="Jenkins J."/>
            <person name="Grimwood J."/>
            <person name="Chapman J."/>
            <person name="Prochnik S."/>
            <person name="Shu S."/>
            <person name="Rokhsar D."/>
            <person name="Schmutz J."/>
            <person name="Weigel D."/>
            <person name="Wright S.I."/>
        </authorList>
    </citation>
    <scope>NUCLEOTIDE SEQUENCE [LARGE SCALE GENOMIC DNA]</scope>
    <source>
        <strain evidence="15">cv. Monte Gargano</strain>
    </source>
</reference>
<evidence type="ECO:0000256" key="4">
    <source>
        <dbReference type="ARBA" id="ARBA00022617"/>
    </source>
</evidence>
<proteinExistence type="inferred from homology"/>
<keyword evidence="10 13" id="KW-0503">Monooxygenase</keyword>
<evidence type="ECO:0000256" key="13">
    <source>
        <dbReference type="RuleBase" id="RU000461"/>
    </source>
</evidence>
<keyword evidence="5" id="KW-0812">Transmembrane</keyword>
<dbReference type="FunFam" id="1.10.630.10:FF:000054">
    <property type="entry name" value="Cytochrome P450 84A1"/>
    <property type="match status" value="1"/>
</dbReference>
<keyword evidence="11" id="KW-0472">Membrane</keyword>
<evidence type="ECO:0000256" key="8">
    <source>
        <dbReference type="ARBA" id="ARBA00023002"/>
    </source>
</evidence>
<organism evidence="14 15">
    <name type="scientific">Capsella rubella</name>
    <dbReference type="NCBI Taxonomy" id="81985"/>
    <lineage>
        <taxon>Eukaryota</taxon>
        <taxon>Viridiplantae</taxon>
        <taxon>Streptophyta</taxon>
        <taxon>Embryophyta</taxon>
        <taxon>Tracheophyta</taxon>
        <taxon>Spermatophyta</taxon>
        <taxon>Magnoliopsida</taxon>
        <taxon>eudicotyledons</taxon>
        <taxon>Gunneridae</taxon>
        <taxon>Pentapetalae</taxon>
        <taxon>rosids</taxon>
        <taxon>malvids</taxon>
        <taxon>Brassicales</taxon>
        <taxon>Brassicaceae</taxon>
        <taxon>Camelineae</taxon>
        <taxon>Capsella</taxon>
    </lineage>
</organism>
<dbReference type="PROSITE" id="PS00086">
    <property type="entry name" value="CYTOCHROME_P450"/>
    <property type="match status" value="1"/>
</dbReference>
<dbReference type="AlphaFoldDB" id="R0FB33"/>
<evidence type="ECO:0000256" key="3">
    <source>
        <dbReference type="ARBA" id="ARBA00010617"/>
    </source>
</evidence>
<evidence type="ECO:0000256" key="10">
    <source>
        <dbReference type="ARBA" id="ARBA00023033"/>
    </source>
</evidence>
<comment type="subcellular location">
    <subcellularLocation>
        <location evidence="2">Membrane</location>
        <topology evidence="2">Single-pass membrane protein</topology>
    </subcellularLocation>
</comment>
<dbReference type="CDD" id="cd11072">
    <property type="entry name" value="CYP71-like"/>
    <property type="match status" value="1"/>
</dbReference>
<keyword evidence="8 13" id="KW-0560">Oxidoreductase</keyword>
<dbReference type="InterPro" id="IPR002401">
    <property type="entry name" value="Cyt_P450_E_grp-I"/>
</dbReference>
<dbReference type="eggNOG" id="KOG0156">
    <property type="taxonomic scope" value="Eukaryota"/>
</dbReference>
<name>R0FB33_9BRAS</name>
<evidence type="ECO:0000256" key="9">
    <source>
        <dbReference type="ARBA" id="ARBA00023004"/>
    </source>
</evidence>
<sequence>MASKMVRPLRLVCAGYEGIKQQANPKTYFCHTFIGVRGLLNRSRSLPYPPGPRGYPIVGNLKLKDQLSHRGLAELAKPYGGLLHLQMGIIHIVAVSTAEMARQILQVQDVVFANRPANVAISYLTYNRADMAFANYGPLWRQMRKICVMKLFSRKRAESWASVREEIDSMVQTLIEQTGSPVNVGELVFALTRKITYRAAFGSFARDGQDEFVKILQEFSKLFGAFDITEFLPWMRWFGNRGFTKRLENARNSLDGFIDRIIDAHIEKKISRKPNDDDGLDDDMVDELMAFYSGEDESNDAQSSSLRLTRDNIKALVMDVMFGGTETVASAIEWAMTELMKNPHELRKVQQELADVIGLNRRFHESDLENLPYFRCAMKETLRLHPPIPLLLHEAAADSVVSGYSIPRDSRVMINVYAIGRDGSVWTEPNAFKPGRFMESKAPDFKGSDFEYLPFGSGRRSCPGMQLGLYAMELAVAHMLHSFDWELPGGVTSDDLDMTDMFGLTAPRATRLIAVPSYRLNCPML</sequence>
<evidence type="ECO:0000256" key="1">
    <source>
        <dbReference type="ARBA" id="ARBA00001971"/>
    </source>
</evidence>
<evidence type="ECO:0000313" key="15">
    <source>
        <dbReference type="Proteomes" id="UP000029121"/>
    </source>
</evidence>
<feature type="binding site" description="axial binding residue" evidence="12">
    <location>
        <position position="462"/>
    </location>
    <ligand>
        <name>heme</name>
        <dbReference type="ChEBI" id="CHEBI:30413"/>
    </ligand>
    <ligandPart>
        <name>Fe</name>
        <dbReference type="ChEBI" id="CHEBI:18248"/>
    </ligandPart>
</feature>
<evidence type="ECO:0000256" key="6">
    <source>
        <dbReference type="ARBA" id="ARBA00022723"/>
    </source>
</evidence>
<dbReference type="Pfam" id="PF00067">
    <property type="entry name" value="p450"/>
    <property type="match status" value="1"/>
</dbReference>
<dbReference type="GO" id="GO:0016705">
    <property type="term" value="F:oxidoreductase activity, acting on paired donors, with incorporation or reduction of molecular oxygen"/>
    <property type="evidence" value="ECO:0007669"/>
    <property type="project" value="InterPro"/>
</dbReference>
<dbReference type="GO" id="GO:0005506">
    <property type="term" value="F:iron ion binding"/>
    <property type="evidence" value="ECO:0007669"/>
    <property type="project" value="InterPro"/>
</dbReference>
<dbReference type="GO" id="GO:0020037">
    <property type="term" value="F:heme binding"/>
    <property type="evidence" value="ECO:0007669"/>
    <property type="project" value="InterPro"/>
</dbReference>
<dbReference type="EMBL" id="KB870811">
    <property type="protein sequence ID" value="EOA18941.1"/>
    <property type="molecule type" value="Genomic_DNA"/>
</dbReference>